<sequence length="811" mass="85706">MKYLRSFIIILAVLSVSCGTSFATIKWTNNASSVLAAGISAGATSITVTTGDGDEFPAVSTPHYFMLTLVDSAGRRELVKCTSRTALSDTLTIVRAQESTTARAYVTGDAVSLRVTQSSLDFFSKSVDANAHIYIADPSETDQGAVGSGGSIKDLLNSIGTTKRATIVLPQLSENGYTTTTYTLGTALDASSYTAVTLLIQPGAKLDCVTSSFTWGGNTIPLGENAFGNDTGYTITLQTVDAGNYRIFDNLSGNAVINKSMIQAEWFGVGTAVSGANNSAYFIKAVASIPSSGGDLALSSPGSYSVSGEISINKSNVSVNFGDGVLINGIAGAANFIKIIGVQGSHISNIKISNLNFDGNSVSGYPITVAYADDVLISDCRIDRAALSGIAISSFAADTDYVAKRPKIIRTKATRCGIYGIQVSGTLDLEIANSYSYSNTYDNYWVENSYNFNVHDNVSSESGRSGFYFSSDVVWVKPSGRIVNNSDFESIHNSFYVLMEAASVGISGLVVSNNESYTPTLSSFKFYGDGTDYIDYLTATGNISYGAGLNGVEAYFLNYPNFTGNIVKTSTADAFCLTANVSYGTFTGNISRDFGSAGDSHDAGFEWGVNCNYNIFTGNSIYAGTNSNHGFYAHSSPAGSAYNQMEANKFIGFSDGLQYSLKGNQTVIDTARAESISTTTTSGTGEQNLHNMTLGADELGLNGGLTITAAGDATGDNGTKTVKICIGTQCIAALSSVSGYSEWRIEADIYAASATNNQQASWESHWETDSYSGHDALAADTTIANTVKVTGECQNAADTIINYMFIVRRKR</sequence>
<dbReference type="InterPro" id="IPR039448">
    <property type="entry name" value="Beta_helix"/>
</dbReference>
<dbReference type="GO" id="GO:0016829">
    <property type="term" value="F:lyase activity"/>
    <property type="evidence" value="ECO:0007669"/>
    <property type="project" value="UniProtKB-KW"/>
</dbReference>
<name>A0A6M3K452_9ZZZZ</name>
<dbReference type="InterPro" id="IPR011050">
    <property type="entry name" value="Pectin_lyase_fold/virulence"/>
</dbReference>
<dbReference type="AlphaFoldDB" id="A0A6M3K452"/>
<feature type="domain" description="Right handed beta helix" evidence="1">
    <location>
        <begin position="341"/>
        <end position="497"/>
    </location>
</feature>
<reference evidence="2" key="1">
    <citation type="submission" date="2020-03" db="EMBL/GenBank/DDBJ databases">
        <title>The deep terrestrial virosphere.</title>
        <authorList>
            <person name="Holmfeldt K."/>
            <person name="Nilsson E."/>
            <person name="Simone D."/>
            <person name="Lopez-Fernandez M."/>
            <person name="Wu X."/>
            <person name="de Brujin I."/>
            <person name="Lundin D."/>
            <person name="Andersson A."/>
            <person name="Bertilsson S."/>
            <person name="Dopson M."/>
        </authorList>
    </citation>
    <scope>NUCLEOTIDE SEQUENCE</scope>
    <source>
        <strain evidence="2">MM415A01405</strain>
    </source>
</reference>
<gene>
    <name evidence="2" type="ORF">MM415A01405_0005</name>
</gene>
<dbReference type="PROSITE" id="PS51257">
    <property type="entry name" value="PROKAR_LIPOPROTEIN"/>
    <property type="match status" value="1"/>
</dbReference>
<evidence type="ECO:0000313" key="2">
    <source>
        <dbReference type="EMBL" id="QJA76874.1"/>
    </source>
</evidence>
<dbReference type="EMBL" id="MT142249">
    <property type="protein sequence ID" value="QJA76874.1"/>
    <property type="molecule type" value="Genomic_DNA"/>
</dbReference>
<dbReference type="SMART" id="SM00710">
    <property type="entry name" value="PbH1"/>
    <property type="match status" value="8"/>
</dbReference>
<keyword evidence="2" id="KW-0456">Lyase</keyword>
<dbReference type="Gene3D" id="2.160.20.10">
    <property type="entry name" value="Single-stranded right-handed beta-helix, Pectin lyase-like"/>
    <property type="match status" value="1"/>
</dbReference>
<dbReference type="InterPro" id="IPR012334">
    <property type="entry name" value="Pectin_lyas_fold"/>
</dbReference>
<evidence type="ECO:0000259" key="1">
    <source>
        <dbReference type="Pfam" id="PF13229"/>
    </source>
</evidence>
<proteinExistence type="predicted"/>
<protein>
    <submittedName>
        <fullName evidence="2">Putative pectate lyase</fullName>
    </submittedName>
</protein>
<accession>A0A6M3K452</accession>
<organism evidence="2">
    <name type="scientific">viral metagenome</name>
    <dbReference type="NCBI Taxonomy" id="1070528"/>
    <lineage>
        <taxon>unclassified sequences</taxon>
        <taxon>metagenomes</taxon>
        <taxon>organismal metagenomes</taxon>
    </lineage>
</organism>
<dbReference type="InterPro" id="IPR006626">
    <property type="entry name" value="PbH1"/>
</dbReference>
<dbReference type="Pfam" id="PF13229">
    <property type="entry name" value="Beta_helix"/>
    <property type="match status" value="1"/>
</dbReference>
<dbReference type="SUPFAM" id="SSF51126">
    <property type="entry name" value="Pectin lyase-like"/>
    <property type="match status" value="1"/>
</dbReference>